<dbReference type="Gene3D" id="3.30.2350.10">
    <property type="entry name" value="Pseudouridine synthase"/>
    <property type="match status" value="1"/>
</dbReference>
<feature type="compositionally biased region" description="Polar residues" evidence="4">
    <location>
        <begin position="434"/>
        <end position="448"/>
    </location>
</feature>
<comment type="catalytic activity">
    <reaction evidence="1">
        <text>a uridine in RNA = a pseudouridine in RNA</text>
        <dbReference type="Rhea" id="RHEA:48348"/>
        <dbReference type="Rhea" id="RHEA-COMP:12068"/>
        <dbReference type="Rhea" id="RHEA-COMP:12069"/>
        <dbReference type="ChEBI" id="CHEBI:65314"/>
        <dbReference type="ChEBI" id="CHEBI:65315"/>
    </reaction>
</comment>
<dbReference type="GO" id="GO:0031118">
    <property type="term" value="P:rRNA pseudouridine synthesis"/>
    <property type="evidence" value="ECO:0007669"/>
    <property type="project" value="TreeGrafter"/>
</dbReference>
<dbReference type="EMBL" id="DS235812">
    <property type="protein sequence ID" value="EEB17419.1"/>
    <property type="molecule type" value="Genomic_DNA"/>
</dbReference>
<dbReference type="GeneID" id="8238601"/>
<dbReference type="GO" id="GO:0000495">
    <property type="term" value="P:box H/ACA sno(s)RNA 3'-end processing"/>
    <property type="evidence" value="ECO:0007669"/>
    <property type="project" value="TreeGrafter"/>
</dbReference>
<dbReference type="Pfam" id="PF08068">
    <property type="entry name" value="DKCLD"/>
    <property type="match status" value="1"/>
</dbReference>
<name>E0VVL3_PEDHC</name>
<feature type="compositionally biased region" description="Basic and acidic residues" evidence="4">
    <location>
        <begin position="493"/>
        <end position="512"/>
    </location>
</feature>
<evidence type="ECO:0000313" key="9">
    <source>
        <dbReference type="Proteomes" id="UP000009046"/>
    </source>
</evidence>
<evidence type="ECO:0000256" key="2">
    <source>
        <dbReference type="ARBA" id="ARBA00008999"/>
    </source>
</evidence>
<dbReference type="InterPro" id="IPR004802">
    <property type="entry name" value="tRNA_PsdUridine_synth_B_fam"/>
</dbReference>
<reference evidence="8" key="3">
    <citation type="submission" date="2021-02" db="UniProtKB">
        <authorList>
            <consortium name="EnsemblMetazoa"/>
        </authorList>
    </citation>
    <scope>IDENTIFICATION</scope>
    <source>
        <strain evidence="8">USDA</strain>
    </source>
</reference>
<evidence type="ECO:0000256" key="3">
    <source>
        <dbReference type="ARBA" id="ARBA00023235"/>
    </source>
</evidence>
<keyword evidence="3" id="KW-0413">Isomerase</keyword>
<dbReference type="NCBIfam" id="TIGR00425">
    <property type="entry name" value="CBF5"/>
    <property type="match status" value="1"/>
</dbReference>
<evidence type="ECO:0000256" key="1">
    <source>
        <dbReference type="ARBA" id="ARBA00000073"/>
    </source>
</evidence>
<feature type="domain" description="Dyskerin-like" evidence="6">
    <location>
        <begin position="40"/>
        <end position="98"/>
    </location>
</feature>
<dbReference type="GO" id="GO:0031429">
    <property type="term" value="C:box H/ACA snoRNP complex"/>
    <property type="evidence" value="ECO:0007669"/>
    <property type="project" value="TreeGrafter"/>
</dbReference>
<dbReference type="VEuPathDB" id="VectorBase:PHUM464860"/>
<dbReference type="InterPro" id="IPR002478">
    <property type="entry name" value="PUA"/>
</dbReference>
<evidence type="ECO:0000313" key="7">
    <source>
        <dbReference type="EMBL" id="EEB17419.1"/>
    </source>
</evidence>
<dbReference type="Gene3D" id="2.30.130.10">
    <property type="entry name" value="PUA domain"/>
    <property type="match status" value="1"/>
</dbReference>
<dbReference type="InterPro" id="IPR002501">
    <property type="entry name" value="PsdUridine_synth_N"/>
</dbReference>
<dbReference type="Pfam" id="PF01472">
    <property type="entry name" value="PUA"/>
    <property type="match status" value="1"/>
</dbReference>
<dbReference type="AlphaFoldDB" id="E0VVL3"/>
<reference evidence="7" key="1">
    <citation type="submission" date="2007-04" db="EMBL/GenBank/DDBJ databases">
        <title>Annotation of Pediculus humanus corporis strain USDA.</title>
        <authorList>
            <person name="Kirkness E."/>
            <person name="Hannick L."/>
            <person name="Hass B."/>
            <person name="Bruggner R."/>
            <person name="Lawson D."/>
            <person name="Bidwell S."/>
            <person name="Joardar V."/>
            <person name="Caler E."/>
            <person name="Walenz B."/>
            <person name="Inman J."/>
            <person name="Schobel S."/>
            <person name="Galinsky K."/>
            <person name="Amedeo P."/>
            <person name="Strausberg R."/>
        </authorList>
    </citation>
    <scope>NUCLEOTIDE SEQUENCE</scope>
    <source>
        <strain evidence="7">USDA</strain>
    </source>
</reference>
<dbReference type="eggNOG" id="KOG2529">
    <property type="taxonomic scope" value="Eukaryota"/>
</dbReference>
<dbReference type="InterPro" id="IPR036974">
    <property type="entry name" value="PUA_sf"/>
</dbReference>
<dbReference type="PROSITE" id="PS50890">
    <property type="entry name" value="PUA"/>
    <property type="match status" value="1"/>
</dbReference>
<feature type="compositionally biased region" description="Basic residues" evidence="4">
    <location>
        <begin position="454"/>
        <end position="463"/>
    </location>
</feature>
<dbReference type="InterPro" id="IPR020103">
    <property type="entry name" value="PsdUridine_synth_cat_dom_sf"/>
</dbReference>
<dbReference type="InterPro" id="IPR015947">
    <property type="entry name" value="PUA-like_sf"/>
</dbReference>
<organism>
    <name type="scientific">Pediculus humanus subsp. corporis</name>
    <name type="common">Body louse</name>
    <dbReference type="NCBI Taxonomy" id="121224"/>
    <lineage>
        <taxon>Eukaryota</taxon>
        <taxon>Metazoa</taxon>
        <taxon>Ecdysozoa</taxon>
        <taxon>Arthropoda</taxon>
        <taxon>Hexapoda</taxon>
        <taxon>Insecta</taxon>
        <taxon>Pterygota</taxon>
        <taxon>Neoptera</taxon>
        <taxon>Paraneoptera</taxon>
        <taxon>Psocodea</taxon>
        <taxon>Troctomorpha</taxon>
        <taxon>Phthiraptera</taxon>
        <taxon>Anoplura</taxon>
        <taxon>Pediculidae</taxon>
        <taxon>Pediculus</taxon>
    </lineage>
</organism>
<dbReference type="FunCoup" id="E0VVL3">
    <property type="interactions" value="1780"/>
</dbReference>
<evidence type="ECO:0000313" key="8">
    <source>
        <dbReference type="EnsemblMetazoa" id="PHUM464860-PA"/>
    </source>
</evidence>
<dbReference type="CDD" id="cd02572">
    <property type="entry name" value="PseudoU_synth_hDyskerin"/>
    <property type="match status" value="1"/>
</dbReference>
<dbReference type="EMBL" id="AAZO01005653">
    <property type="status" value="NOT_ANNOTATED_CDS"/>
    <property type="molecule type" value="Genomic_DNA"/>
</dbReference>
<dbReference type="GO" id="GO:0009982">
    <property type="term" value="F:pseudouridine synthase activity"/>
    <property type="evidence" value="ECO:0007669"/>
    <property type="project" value="InterPro"/>
</dbReference>
<evidence type="ECO:0000259" key="5">
    <source>
        <dbReference type="SMART" id="SM00359"/>
    </source>
</evidence>
<keyword evidence="9" id="KW-1185">Reference proteome</keyword>
<dbReference type="InterPro" id="IPR032819">
    <property type="entry name" value="TruB_C"/>
</dbReference>
<dbReference type="SMART" id="SM01136">
    <property type="entry name" value="DKCLD"/>
    <property type="match status" value="1"/>
</dbReference>
<protein>
    <submittedName>
        <fullName evidence="7 8">Minifly protein, putative</fullName>
    </submittedName>
</protein>
<feature type="domain" description="PUA" evidence="5">
    <location>
        <begin position="289"/>
        <end position="363"/>
    </location>
</feature>
<dbReference type="CDD" id="cd21148">
    <property type="entry name" value="PUA_Cbf5"/>
    <property type="match status" value="1"/>
</dbReference>
<dbReference type="PANTHER" id="PTHR23127">
    <property type="entry name" value="CENTROMERE/MICROTUBULE BINDING PROTEIN CBF5"/>
    <property type="match status" value="1"/>
</dbReference>
<sequence length="512" mass="58129">MSSEGSAKKVKIKKEKYFVGELQQKGDFAVEPSQAVVKLETSDWPLLLKNFDKLNVRSNHFTPLPFGCSPLKRELKDYISGGYINLDKPANPSSHEIVAWIKRILKVEKTGHSGTLDPKTTGCLIVCIERATRLAKSQQTAGKEYVCIFKLHSSVDSVDSVRRALEKLRGPLFQRPPLISAVKRQLRVRNIYDSKLIEYDMEKNQGIFWVKCEAGTYVRTMCVHLGLLLGVGGQMIELRRNRSGIQSESDGLVTMHDVLDAQWVYDNYKDESYLRRVIKPLEGLLVQHKRIIMKDSSVSAICYGAKITLPGVLRYEDGIELGEEIVIVTTKGEAICIANALMTTATIASCDHGVVAKIKRVIMERDLYPRRWGLGPKASMKKNMIKQGLLDKYGKPNEKTPSDWLTSYVDYNTSVKKEPESEPSLPTKKRKLSDSSQMDTSVDQSQITSESTKKDKKKKKKRKKDDEEAEEQEANESSSEAVKEKKKKKKKNKDKDKDREAKDEETEIKWYE</sequence>
<dbReference type="InterPro" id="IPR012960">
    <property type="entry name" value="Dyskerin-like"/>
</dbReference>
<accession>E0VVL3</accession>
<dbReference type="FunFam" id="3.30.2350.10:FF:000001">
    <property type="entry name" value="H/ACA ribonucleoprotein complex subunit CBF5"/>
    <property type="match status" value="1"/>
</dbReference>
<dbReference type="Proteomes" id="UP000009046">
    <property type="component" value="Unassembled WGS sequence"/>
</dbReference>
<dbReference type="Pfam" id="PF01509">
    <property type="entry name" value="TruB_N"/>
    <property type="match status" value="1"/>
</dbReference>
<dbReference type="SUPFAM" id="SSF55120">
    <property type="entry name" value="Pseudouridine synthase"/>
    <property type="match status" value="1"/>
</dbReference>
<proteinExistence type="inferred from homology"/>
<feature type="region of interest" description="Disordered" evidence="4">
    <location>
        <begin position="415"/>
        <end position="512"/>
    </location>
</feature>
<evidence type="ECO:0000259" key="6">
    <source>
        <dbReference type="SMART" id="SM01136"/>
    </source>
</evidence>
<dbReference type="OMA" id="KYGRTNE"/>
<comment type="similarity">
    <text evidence="2">Belongs to the pseudouridine synthase TruB family.</text>
</comment>
<dbReference type="CTD" id="8238601"/>
<dbReference type="GO" id="GO:0031120">
    <property type="term" value="P:snRNA pseudouridine synthesis"/>
    <property type="evidence" value="ECO:0007669"/>
    <property type="project" value="TreeGrafter"/>
</dbReference>
<dbReference type="GO" id="GO:1990481">
    <property type="term" value="P:mRNA pseudouridine synthesis"/>
    <property type="evidence" value="ECO:0007669"/>
    <property type="project" value="TreeGrafter"/>
</dbReference>
<dbReference type="RefSeq" id="XP_002430157.1">
    <property type="nucleotide sequence ID" value="XM_002430112.1"/>
</dbReference>
<dbReference type="SUPFAM" id="SSF88697">
    <property type="entry name" value="PUA domain-like"/>
    <property type="match status" value="1"/>
</dbReference>
<dbReference type="PANTHER" id="PTHR23127:SF0">
    <property type="entry name" value="H_ACA RIBONUCLEOPROTEIN COMPLEX SUBUNIT DKC1"/>
    <property type="match status" value="1"/>
</dbReference>
<dbReference type="EnsemblMetazoa" id="PHUM464860-RA">
    <property type="protein sequence ID" value="PHUM464860-PA"/>
    <property type="gene ID" value="PHUM464860"/>
</dbReference>
<dbReference type="Pfam" id="PF16198">
    <property type="entry name" value="TruB_C_2"/>
    <property type="match status" value="1"/>
</dbReference>
<dbReference type="OrthoDB" id="10250002at2759"/>
<dbReference type="NCBIfam" id="NF003280">
    <property type="entry name" value="PRK04270.1"/>
    <property type="match status" value="1"/>
</dbReference>
<dbReference type="HOGENOM" id="CLU_032087_3_2_1"/>
<dbReference type="SMART" id="SM00359">
    <property type="entry name" value="PUA"/>
    <property type="match status" value="1"/>
</dbReference>
<dbReference type="STRING" id="121224.E0VVL3"/>
<evidence type="ECO:0000256" key="4">
    <source>
        <dbReference type="SAM" id="MobiDB-lite"/>
    </source>
</evidence>
<dbReference type="GO" id="GO:0003723">
    <property type="term" value="F:RNA binding"/>
    <property type="evidence" value="ECO:0007669"/>
    <property type="project" value="InterPro"/>
</dbReference>
<gene>
    <name evidence="8" type="primary">8238601</name>
    <name evidence="7" type="ORF">Phum_PHUM464860</name>
</gene>
<dbReference type="InParanoid" id="E0VVL3"/>
<dbReference type="KEGG" id="phu:Phum_PHUM464860"/>
<reference evidence="7" key="2">
    <citation type="submission" date="2007-04" db="EMBL/GenBank/DDBJ databases">
        <title>The genome of the human body louse.</title>
        <authorList>
            <consortium name="The Human Body Louse Genome Consortium"/>
            <person name="Kirkness E."/>
            <person name="Walenz B."/>
            <person name="Hass B."/>
            <person name="Bruggner R."/>
            <person name="Strausberg R."/>
        </authorList>
    </citation>
    <scope>NUCLEOTIDE SEQUENCE</scope>
    <source>
        <strain evidence="7">USDA</strain>
    </source>
</reference>